<dbReference type="OrthoDB" id="5591786at2759"/>
<keyword evidence="3" id="KW-1185">Reference proteome</keyword>
<name>A0A084ALD4_STACB</name>
<proteinExistence type="predicted"/>
<dbReference type="HOGENOM" id="CLU_007263_1_0_1"/>
<dbReference type="EMBL" id="KL648669">
    <property type="protein sequence ID" value="KEY66113.1"/>
    <property type="molecule type" value="Genomic_DNA"/>
</dbReference>
<organism evidence="2 3">
    <name type="scientific">Stachybotrys chartarum (strain CBS 109288 / IBT 7711)</name>
    <name type="common">Toxic black mold</name>
    <name type="synonym">Stilbospora chartarum</name>
    <dbReference type="NCBI Taxonomy" id="1280523"/>
    <lineage>
        <taxon>Eukaryota</taxon>
        <taxon>Fungi</taxon>
        <taxon>Dikarya</taxon>
        <taxon>Ascomycota</taxon>
        <taxon>Pezizomycotina</taxon>
        <taxon>Sordariomycetes</taxon>
        <taxon>Hypocreomycetidae</taxon>
        <taxon>Hypocreales</taxon>
        <taxon>Stachybotryaceae</taxon>
        <taxon>Stachybotrys</taxon>
    </lineage>
</organism>
<evidence type="ECO:0000256" key="1">
    <source>
        <dbReference type="SAM" id="MobiDB-lite"/>
    </source>
</evidence>
<accession>A0A084ALD4</accession>
<evidence type="ECO:0008006" key="4">
    <source>
        <dbReference type="Google" id="ProtNLM"/>
    </source>
</evidence>
<evidence type="ECO:0000313" key="2">
    <source>
        <dbReference type="EMBL" id="KEY66113.1"/>
    </source>
</evidence>
<reference evidence="2 3" key="1">
    <citation type="journal article" date="2014" name="BMC Genomics">
        <title>Comparative genome sequencing reveals chemotype-specific gene clusters in the toxigenic black mold Stachybotrys.</title>
        <authorList>
            <person name="Semeiks J."/>
            <person name="Borek D."/>
            <person name="Otwinowski Z."/>
            <person name="Grishin N.V."/>
        </authorList>
    </citation>
    <scope>NUCLEOTIDE SEQUENCE [LARGE SCALE GENOMIC DNA]</scope>
    <source>
        <strain evidence="3">CBS 109288 / IBT 7711</strain>
    </source>
</reference>
<dbReference type="Pfam" id="PF08728">
    <property type="entry name" value="CRT10"/>
    <property type="match status" value="2"/>
</dbReference>
<dbReference type="InterPro" id="IPR014839">
    <property type="entry name" value="Crt10"/>
</dbReference>
<protein>
    <recommendedName>
        <fullName evidence="4">Pyridine nucleotide-disulfide oxidoreductase family protein</fullName>
    </recommendedName>
</protein>
<gene>
    <name evidence="2" type="ORF">S7711_05287</name>
</gene>
<evidence type="ECO:0000313" key="3">
    <source>
        <dbReference type="Proteomes" id="UP000028045"/>
    </source>
</evidence>
<sequence>MEKSTASSPSSPSHETACPISVGKCYAQTANDRVSAFHAIPPNTLTAPGYPVHRGFRITNPHQFGPGAKNAVRDRERVLYGLPQMGAEIPFTWPGPGADDNSHTAARSMYQIVPSMQFYRNNLTALSQAYNLYLVAYQGHIFVYRPRDVPRQRIPRDPDVHIIPPQSTVARSIGGTFDVVNHHVINHLITGFLGHEEIVLACFDDGDVVAYYLSAVEHQVSLKMEHASSDLKLDAGSHIPAQLRPFLLENVGISAWGLAIHRKTRLIAVSSNRHEITVFAPAIIPEQVVEMGKPHQACECPICCPGIEYVVRRRVRNWRIVVQLGQTAKNLPNICFLDDEQGGAEQVCGIDIDGYLWIAHIWKTSQPAVKVPHSDPYLMYRGWAAVALSDSDFLKVSTVQQMLGLLPDESEIVPGSSFKQTMVNVQRRLAEMEDNPCRQQQTARPIPNHAYHVAAFLGPVPTLPVPLPQIDDIPEAPWNNADEDEEEDEDEEVQVEVEVEFEFPDPEFEEAAQNGEDLLDDDVEDDDPEWFMPAVFVEADVDEEGIAASSLFPSGHASWWHSWTEMDTLYGASAVQDDDPPQKTPKKVNGGGSPKLRGFVGERNPRTPSTRQKMGFCDMAYLPHRGVVRALPRSKRALVDFLTRTREHNFTESHPSGSEKPWAGRYHMFRTFEQEIELKSLDTPADKSQRAFGTICTAAIPLESFTTMEQRHHFHATKRLSMVIYVPELHLIVVGSATGRALLLTPTKLQSPIKFAQGRWERGFRLEKMLPREKDESMHKQRRRALHGLAIGPVQRPEGPRRTGVGESWMPGRRYRLMLHYRDHDILTYEIERHGVTGELYIF</sequence>
<dbReference type="Proteomes" id="UP000028045">
    <property type="component" value="Unassembled WGS sequence"/>
</dbReference>
<dbReference type="AlphaFoldDB" id="A0A084ALD4"/>
<feature type="region of interest" description="Disordered" evidence="1">
    <location>
        <begin position="573"/>
        <end position="612"/>
    </location>
</feature>